<reference evidence="3 4" key="1">
    <citation type="submission" date="2017-03" db="EMBL/GenBank/DDBJ databases">
        <title>Draft genome sequence of Streptomyces scabrisporus NF3, endophyte isolated from Amphipterygium adstringens.</title>
        <authorList>
            <person name="Vazquez M."/>
            <person name="Ceapa C.D."/>
            <person name="Rodriguez Luna D."/>
            <person name="Sanchez Esquivel S."/>
        </authorList>
    </citation>
    <scope>NUCLEOTIDE SEQUENCE [LARGE SCALE GENOMIC DNA]</scope>
    <source>
        <strain evidence="3 4">NF3</strain>
    </source>
</reference>
<keyword evidence="2" id="KW-0732">Signal</keyword>
<dbReference type="PROSITE" id="PS51257">
    <property type="entry name" value="PROKAR_LIPOPROTEIN"/>
    <property type="match status" value="1"/>
</dbReference>
<sequence length="262" mass="27887">MIRLRPLIRPRPRAFTGLLTIVLLTTATACDGAAESIARDASPRTPGVTATPTPSARKTAPDAAPRLSAIELKRLLVGETDLPAGWISVFDNDQGDEKKAESTGCERLSMLMNPSSGVYPVLGAASIVARKPAPGGKSYALAGSALTSLSADDAQRIIPAIRDLLPRCPDERYEREGMFGRVTTREIARPRLGDDSMGIEIVTRVEDTGQAWAHSIVLVRVGSTLIRVTYVNLTGATPQPPGEALLRKQVDLVTAATPPSRS</sequence>
<evidence type="ECO:0008006" key="5">
    <source>
        <dbReference type="Google" id="ProtNLM"/>
    </source>
</evidence>
<dbReference type="Proteomes" id="UP000190037">
    <property type="component" value="Unassembled WGS sequence"/>
</dbReference>
<dbReference type="RefSeq" id="WP_078976640.1">
    <property type="nucleotide sequence ID" value="NZ_MWQN01000001.1"/>
</dbReference>
<proteinExistence type="predicted"/>
<gene>
    <name evidence="3" type="ORF">B4N89_16790</name>
</gene>
<feature type="region of interest" description="Disordered" evidence="1">
    <location>
        <begin position="36"/>
        <end position="63"/>
    </location>
</feature>
<organism evidence="3 4">
    <name type="scientific">Embleya scabrispora</name>
    <dbReference type="NCBI Taxonomy" id="159449"/>
    <lineage>
        <taxon>Bacteria</taxon>
        <taxon>Bacillati</taxon>
        <taxon>Actinomycetota</taxon>
        <taxon>Actinomycetes</taxon>
        <taxon>Kitasatosporales</taxon>
        <taxon>Streptomycetaceae</taxon>
        <taxon>Embleya</taxon>
    </lineage>
</organism>
<dbReference type="OrthoDB" id="4350607at2"/>
<evidence type="ECO:0000313" key="3">
    <source>
        <dbReference type="EMBL" id="OPC82374.1"/>
    </source>
</evidence>
<name>A0A1T3P045_9ACTN</name>
<evidence type="ECO:0000256" key="1">
    <source>
        <dbReference type="SAM" id="MobiDB-lite"/>
    </source>
</evidence>
<protein>
    <recommendedName>
        <fullName evidence="5">PknH-like extracellular domain-containing protein</fullName>
    </recommendedName>
</protein>
<comment type="caution">
    <text evidence="3">The sequence shown here is derived from an EMBL/GenBank/DDBJ whole genome shotgun (WGS) entry which is preliminary data.</text>
</comment>
<feature type="chain" id="PRO_5013069262" description="PknH-like extracellular domain-containing protein" evidence="2">
    <location>
        <begin position="30"/>
        <end position="262"/>
    </location>
</feature>
<feature type="signal peptide" evidence="2">
    <location>
        <begin position="1"/>
        <end position="29"/>
    </location>
</feature>
<dbReference type="AlphaFoldDB" id="A0A1T3P045"/>
<evidence type="ECO:0000313" key="4">
    <source>
        <dbReference type="Proteomes" id="UP000190037"/>
    </source>
</evidence>
<evidence type="ECO:0000256" key="2">
    <source>
        <dbReference type="SAM" id="SignalP"/>
    </source>
</evidence>
<accession>A0A1T3P045</accession>
<dbReference type="EMBL" id="MWQN01000001">
    <property type="protein sequence ID" value="OPC82374.1"/>
    <property type="molecule type" value="Genomic_DNA"/>
</dbReference>
<keyword evidence="4" id="KW-1185">Reference proteome</keyword>